<proteinExistence type="inferred from homology"/>
<evidence type="ECO:0000313" key="8">
    <source>
        <dbReference type="Proteomes" id="UP000230959"/>
    </source>
</evidence>
<feature type="coiled-coil region" evidence="5">
    <location>
        <begin position="71"/>
        <end position="101"/>
    </location>
</feature>
<evidence type="ECO:0000313" key="7">
    <source>
        <dbReference type="EMBL" id="PJE73541.1"/>
    </source>
</evidence>
<sequence length="263" mass="29162">MRKQYRQNKKRGFKKRTTLAVLLVFLLLVIFSGDAREIVAKSVSMVFYPFAKTEQIISKRWHNFAGILKSKKKMNLEIDRLAEENEALDVVALSANRLKEENIELKALFGREMEKNVVLASVIMRPPQSPYDMLVLDAGAKEGVRLGMKAVAHGEILIGYVAEVSEVSSKVKLLSFPEEEIGVILENAGISVIAVGTGGGNMEIQIPGQIEVAIGESIITTGIFPYTAGIAEKIEADTNNPFKKIIFRLPININYLRSVILTE</sequence>
<evidence type="ECO:0000256" key="4">
    <source>
        <dbReference type="ARBA" id="ARBA00032089"/>
    </source>
</evidence>
<dbReference type="Gene3D" id="2.40.10.340">
    <property type="entry name" value="Rod shape-determining protein MreC, domain 1"/>
    <property type="match status" value="1"/>
</dbReference>
<evidence type="ECO:0000256" key="3">
    <source>
        <dbReference type="ARBA" id="ARBA00022960"/>
    </source>
</evidence>
<evidence type="ECO:0000259" key="6">
    <source>
        <dbReference type="Pfam" id="PF04085"/>
    </source>
</evidence>
<dbReference type="AlphaFoldDB" id="A0A2M8LAC3"/>
<dbReference type="PANTHER" id="PTHR34138:SF1">
    <property type="entry name" value="CELL SHAPE-DETERMINING PROTEIN MREC"/>
    <property type="match status" value="1"/>
</dbReference>
<dbReference type="GO" id="GO:0008360">
    <property type="term" value="P:regulation of cell shape"/>
    <property type="evidence" value="ECO:0007669"/>
    <property type="project" value="UniProtKB-KW"/>
</dbReference>
<keyword evidence="3" id="KW-0133">Cell shape</keyword>
<evidence type="ECO:0000256" key="5">
    <source>
        <dbReference type="SAM" id="Coils"/>
    </source>
</evidence>
<keyword evidence="5" id="KW-0175">Coiled coil</keyword>
<protein>
    <recommendedName>
        <fullName evidence="2">Cell shape-determining protein MreC</fullName>
    </recommendedName>
    <alternativeName>
        <fullName evidence="4">Cell shape protein MreC</fullName>
    </alternativeName>
</protein>
<dbReference type="InterPro" id="IPR042175">
    <property type="entry name" value="Cell/Rod_MreC_2"/>
</dbReference>
<evidence type="ECO:0000256" key="2">
    <source>
        <dbReference type="ARBA" id="ARBA00013855"/>
    </source>
</evidence>
<dbReference type="Proteomes" id="UP000230959">
    <property type="component" value="Unassembled WGS sequence"/>
</dbReference>
<evidence type="ECO:0000256" key="1">
    <source>
        <dbReference type="ARBA" id="ARBA00009369"/>
    </source>
</evidence>
<reference evidence="8" key="1">
    <citation type="submission" date="2017-09" db="EMBL/GenBank/DDBJ databases">
        <title>Depth-based differentiation of microbial function through sediment-hosted aquifers and enrichment of novel symbionts in the deep terrestrial subsurface.</title>
        <authorList>
            <person name="Probst A.J."/>
            <person name="Ladd B."/>
            <person name="Jarett J.K."/>
            <person name="Geller-Mcgrath D.E."/>
            <person name="Sieber C.M.K."/>
            <person name="Emerson J.B."/>
            <person name="Anantharaman K."/>
            <person name="Thomas B.C."/>
            <person name="Malmstrom R."/>
            <person name="Stieglmeier M."/>
            <person name="Klingl A."/>
            <person name="Woyke T."/>
            <person name="Ryan C.M."/>
            <person name="Banfield J.F."/>
        </authorList>
    </citation>
    <scope>NUCLEOTIDE SEQUENCE [LARGE SCALE GENOMIC DNA]</scope>
</reference>
<name>A0A2M8LAC3_9BACT</name>
<dbReference type="InterPro" id="IPR055342">
    <property type="entry name" value="MreC_beta-barrel_core"/>
</dbReference>
<dbReference type="Pfam" id="PF04085">
    <property type="entry name" value="MreC"/>
    <property type="match status" value="1"/>
</dbReference>
<organism evidence="7 8">
    <name type="scientific">Candidatus Terrybacteria bacterium CG10_big_fil_rev_8_21_14_0_10_41_10</name>
    <dbReference type="NCBI Taxonomy" id="1975026"/>
    <lineage>
        <taxon>Bacteria</taxon>
        <taxon>Candidatus Terryibacteriota</taxon>
    </lineage>
</organism>
<feature type="domain" description="Rod shape-determining protein MreC beta-barrel core" evidence="6">
    <location>
        <begin position="122"/>
        <end position="262"/>
    </location>
</feature>
<comment type="similarity">
    <text evidence="1">Belongs to the MreC family.</text>
</comment>
<dbReference type="InterPro" id="IPR007221">
    <property type="entry name" value="MreC"/>
</dbReference>
<dbReference type="InterPro" id="IPR042177">
    <property type="entry name" value="Cell/Rod_1"/>
</dbReference>
<accession>A0A2M8LAC3</accession>
<comment type="caution">
    <text evidence="7">The sequence shown here is derived from an EMBL/GenBank/DDBJ whole genome shotgun (WGS) entry which is preliminary data.</text>
</comment>
<gene>
    <name evidence="7" type="ORF">COV02_02080</name>
</gene>
<dbReference type="EMBL" id="PFER01000032">
    <property type="protein sequence ID" value="PJE73541.1"/>
    <property type="molecule type" value="Genomic_DNA"/>
</dbReference>
<dbReference type="PANTHER" id="PTHR34138">
    <property type="entry name" value="CELL SHAPE-DETERMINING PROTEIN MREC"/>
    <property type="match status" value="1"/>
</dbReference>
<dbReference type="GO" id="GO:0005886">
    <property type="term" value="C:plasma membrane"/>
    <property type="evidence" value="ECO:0007669"/>
    <property type="project" value="TreeGrafter"/>
</dbReference>
<dbReference type="Gene3D" id="2.40.10.350">
    <property type="entry name" value="Rod shape-determining protein MreC, domain 2"/>
    <property type="match status" value="1"/>
</dbReference>